<gene>
    <name evidence="2" type="ORF">GH754_17030</name>
</gene>
<evidence type="ECO:0000313" key="3">
    <source>
        <dbReference type="Proteomes" id="UP000480185"/>
    </source>
</evidence>
<organism evidence="2 3">
    <name type="scientific">Salinibacillus xinjiangensis</name>
    <dbReference type="NCBI Taxonomy" id="1229268"/>
    <lineage>
        <taxon>Bacteria</taxon>
        <taxon>Bacillati</taxon>
        <taxon>Bacillota</taxon>
        <taxon>Bacilli</taxon>
        <taxon>Bacillales</taxon>
        <taxon>Bacillaceae</taxon>
        <taxon>Salinibacillus</taxon>
    </lineage>
</organism>
<evidence type="ECO:0000313" key="2">
    <source>
        <dbReference type="EMBL" id="MRG87963.1"/>
    </source>
</evidence>
<sequence>MIKSGFKWMFLIIGTMVGAGYASGRELWQFFGHESGLAILLFSIMFGVCCHVILSISYEQQTAHYLPVLRIIVGKHLTSLYDILILFYLFTTTVIMMAGSGATWQAFHFSYWWGIAILCIPLILAFVWDIKGILSMNSLILPLLIGGLLFVLVLFTLEQELSLLSHIHEQTNWASAFPFTALNILPLVAVLGAVGKHVRHKGEIWVASIGSAAVLGVISFIYNSSLIHISEEILLYEIPLFAILKHYPYKMFIFISFLLWVALFTTALSSVLGLVSRIQEKVRMPLWLLALIIIGVTIPFTSFGFATLIEYLYPLYGLLNLYVLSAILLYPIANRYKHDLRY</sequence>
<keyword evidence="3" id="KW-1185">Reference proteome</keyword>
<accession>A0A6G1XAD0</accession>
<dbReference type="RefSeq" id="WP_153729846.1">
    <property type="nucleotide sequence ID" value="NZ_WJNH01000014.1"/>
</dbReference>
<dbReference type="EMBL" id="WJNH01000014">
    <property type="protein sequence ID" value="MRG87963.1"/>
    <property type="molecule type" value="Genomic_DNA"/>
</dbReference>
<feature type="transmembrane region" description="Helical" evidence="1">
    <location>
        <begin position="286"/>
        <end position="309"/>
    </location>
</feature>
<feature type="transmembrane region" description="Helical" evidence="1">
    <location>
        <begin position="139"/>
        <end position="157"/>
    </location>
</feature>
<reference evidence="2 3" key="1">
    <citation type="submission" date="2019-11" db="EMBL/GenBank/DDBJ databases">
        <authorList>
            <person name="Li J."/>
        </authorList>
    </citation>
    <scope>NUCLEOTIDE SEQUENCE [LARGE SCALE GENOMIC DNA]</scope>
    <source>
        <strain evidence="2 3">J4</strain>
    </source>
</reference>
<dbReference type="AlphaFoldDB" id="A0A6G1XAD0"/>
<dbReference type="InterPro" id="IPR038728">
    <property type="entry name" value="YkvI-like"/>
</dbReference>
<evidence type="ECO:0008006" key="4">
    <source>
        <dbReference type="Google" id="ProtNLM"/>
    </source>
</evidence>
<dbReference type="PANTHER" id="PTHR37814">
    <property type="entry name" value="CONSERVED MEMBRANE PROTEIN"/>
    <property type="match status" value="1"/>
</dbReference>
<dbReference type="Proteomes" id="UP000480185">
    <property type="component" value="Unassembled WGS sequence"/>
</dbReference>
<feature type="transmembrane region" description="Helical" evidence="1">
    <location>
        <begin position="79"/>
        <end position="98"/>
    </location>
</feature>
<feature type="transmembrane region" description="Helical" evidence="1">
    <location>
        <begin position="38"/>
        <end position="58"/>
    </location>
</feature>
<feature type="transmembrane region" description="Helical" evidence="1">
    <location>
        <begin position="177"/>
        <end position="194"/>
    </location>
</feature>
<dbReference type="OrthoDB" id="4424890at2"/>
<dbReference type="PANTHER" id="PTHR37814:SF1">
    <property type="entry name" value="MEMBRANE PROTEIN"/>
    <property type="match status" value="1"/>
</dbReference>
<keyword evidence="1" id="KW-0812">Transmembrane</keyword>
<feature type="transmembrane region" description="Helical" evidence="1">
    <location>
        <begin position="206"/>
        <end position="229"/>
    </location>
</feature>
<name>A0A6G1XAD0_9BACI</name>
<proteinExistence type="predicted"/>
<evidence type="ECO:0000256" key="1">
    <source>
        <dbReference type="SAM" id="Phobius"/>
    </source>
</evidence>
<keyword evidence="1" id="KW-0472">Membrane</keyword>
<feature type="transmembrane region" description="Helical" evidence="1">
    <location>
        <begin position="315"/>
        <end position="333"/>
    </location>
</feature>
<comment type="caution">
    <text evidence="2">The sequence shown here is derived from an EMBL/GenBank/DDBJ whole genome shotgun (WGS) entry which is preliminary data.</text>
</comment>
<feature type="transmembrane region" description="Helical" evidence="1">
    <location>
        <begin position="110"/>
        <end position="127"/>
    </location>
</feature>
<feature type="transmembrane region" description="Helical" evidence="1">
    <location>
        <begin position="249"/>
        <end position="274"/>
    </location>
</feature>
<protein>
    <recommendedName>
        <fullName evidence="4">GerAB/ArcD/ProY family transporter</fullName>
    </recommendedName>
</protein>
<keyword evidence="1" id="KW-1133">Transmembrane helix</keyword>